<reference evidence="1" key="2">
    <citation type="submission" date="2021-02" db="EMBL/GenBank/DDBJ databases">
        <authorList>
            <person name="Kimball J.A."/>
            <person name="Haas M.W."/>
            <person name="Macchietto M."/>
            <person name="Kono T."/>
            <person name="Duquette J."/>
            <person name="Shao M."/>
        </authorList>
    </citation>
    <scope>NUCLEOTIDE SEQUENCE</scope>
    <source>
        <tissue evidence="1">Fresh leaf tissue</tissue>
    </source>
</reference>
<dbReference type="EMBL" id="JAAALK010000286">
    <property type="protein sequence ID" value="KAG8061342.1"/>
    <property type="molecule type" value="Genomic_DNA"/>
</dbReference>
<dbReference type="AlphaFoldDB" id="A0A8J5SE47"/>
<reference evidence="1" key="1">
    <citation type="journal article" date="2021" name="bioRxiv">
        <title>Whole Genome Assembly and Annotation of Northern Wild Rice, Zizania palustris L., Supports a Whole Genome Duplication in the Zizania Genus.</title>
        <authorList>
            <person name="Haas M."/>
            <person name="Kono T."/>
            <person name="Macchietto M."/>
            <person name="Millas R."/>
            <person name="McGilp L."/>
            <person name="Shao M."/>
            <person name="Duquette J."/>
            <person name="Hirsch C.N."/>
            <person name="Kimball J."/>
        </authorList>
    </citation>
    <scope>NUCLEOTIDE SEQUENCE</scope>
    <source>
        <tissue evidence="1">Fresh leaf tissue</tissue>
    </source>
</reference>
<dbReference type="PANTHER" id="PTHR33181">
    <property type="entry name" value="OS01G0778500 PROTEIN"/>
    <property type="match status" value="1"/>
</dbReference>
<keyword evidence="2" id="KW-1185">Reference proteome</keyword>
<dbReference type="PANTHER" id="PTHR33181:SF52">
    <property type="entry name" value="OS07G0204400 PROTEIN"/>
    <property type="match status" value="1"/>
</dbReference>
<accession>A0A8J5SE47</accession>
<proteinExistence type="predicted"/>
<sequence length="127" mass="14670">MSHSQGCLYFLTRGAYNIPAADQTVEKRFVLGKHNVAGEGWLHSSFHPPHEAIANRSQQGFLMGWLHSLFSPVRKLWVRVHSAHKNRRGMHILYKDVKSCQDDDVHVLWSILVDSHRHRPALMKLKL</sequence>
<organism evidence="1 2">
    <name type="scientific">Zizania palustris</name>
    <name type="common">Northern wild rice</name>
    <dbReference type="NCBI Taxonomy" id="103762"/>
    <lineage>
        <taxon>Eukaryota</taxon>
        <taxon>Viridiplantae</taxon>
        <taxon>Streptophyta</taxon>
        <taxon>Embryophyta</taxon>
        <taxon>Tracheophyta</taxon>
        <taxon>Spermatophyta</taxon>
        <taxon>Magnoliopsida</taxon>
        <taxon>Liliopsida</taxon>
        <taxon>Poales</taxon>
        <taxon>Poaceae</taxon>
        <taxon>BOP clade</taxon>
        <taxon>Oryzoideae</taxon>
        <taxon>Oryzeae</taxon>
        <taxon>Zizaniinae</taxon>
        <taxon>Zizania</taxon>
    </lineage>
</organism>
<evidence type="ECO:0000313" key="1">
    <source>
        <dbReference type="EMBL" id="KAG8061342.1"/>
    </source>
</evidence>
<comment type="caution">
    <text evidence="1">The sequence shown here is derived from an EMBL/GenBank/DDBJ whole genome shotgun (WGS) entry which is preliminary data.</text>
</comment>
<dbReference type="OrthoDB" id="661559at2759"/>
<protein>
    <submittedName>
        <fullName evidence="1">Uncharacterized protein</fullName>
    </submittedName>
</protein>
<dbReference type="Proteomes" id="UP000729402">
    <property type="component" value="Unassembled WGS sequence"/>
</dbReference>
<evidence type="ECO:0000313" key="2">
    <source>
        <dbReference type="Proteomes" id="UP000729402"/>
    </source>
</evidence>
<gene>
    <name evidence="1" type="ORF">GUJ93_ZPchr0003g18549</name>
</gene>
<name>A0A8J5SE47_ZIZPA</name>